<dbReference type="EMBL" id="AYSJ01000013">
    <property type="protein sequence ID" value="ETS31105.1"/>
    <property type="molecule type" value="Genomic_DNA"/>
</dbReference>
<comment type="caution">
    <text evidence="1">The sequence shown here is derived from an EMBL/GenBank/DDBJ whole genome shotgun (WGS) entry which is preliminary data.</text>
</comment>
<dbReference type="PATRIC" id="fig|1004151.3.peg.3148"/>
<evidence type="ECO:0000313" key="1">
    <source>
        <dbReference type="EMBL" id="ETS31105.1"/>
    </source>
</evidence>
<name>W3V7M4_9GAMM</name>
<dbReference type="Proteomes" id="UP000018957">
    <property type="component" value="Unassembled WGS sequence"/>
</dbReference>
<sequence length="115" mass="13437">MKTRGQIADERLLAYEKILYNNPLEEEIIEYKIECKRNELTLTSLKRVIIDARICGMILSNDDLNGLADSDFMDEYLYDTQTEILKRISMIERYIELSQAQDPTELELLDASGWL</sequence>
<proteinExistence type="predicted"/>
<evidence type="ECO:0000313" key="2">
    <source>
        <dbReference type="Proteomes" id="UP000018957"/>
    </source>
</evidence>
<keyword evidence="2" id="KW-1185">Reference proteome</keyword>
<gene>
    <name evidence="1" type="ORF">PTE_03057</name>
</gene>
<accession>W3V7M4</accession>
<protein>
    <submittedName>
        <fullName evidence="1">Uncharacterized protein</fullName>
    </submittedName>
</protein>
<organism evidence="1 2">
    <name type="scientific">Photorhabdus khanii NC19</name>
    <dbReference type="NCBI Taxonomy" id="1004151"/>
    <lineage>
        <taxon>Bacteria</taxon>
        <taxon>Pseudomonadati</taxon>
        <taxon>Pseudomonadota</taxon>
        <taxon>Gammaproteobacteria</taxon>
        <taxon>Enterobacterales</taxon>
        <taxon>Morganellaceae</taxon>
        <taxon>Photorhabdus</taxon>
    </lineage>
</organism>
<dbReference type="RefSeq" id="WP_070974709.1">
    <property type="nucleotide sequence ID" value="NZ_AYSJ01000013.1"/>
</dbReference>
<reference evidence="1 2" key="1">
    <citation type="submission" date="2013-11" db="EMBL/GenBank/DDBJ databases">
        <title>Elucidation of the Photorhabdus temperata genome and generation of transposon mutant library to identify motility mutants.</title>
        <authorList>
            <person name="Hurst S.G.IV."/>
            <person name="Micheals B."/>
            <person name="Abebe-Akele F."/>
            <person name="Rowedder H."/>
            <person name="Bullock H."/>
            <person name="Jackobeck R."/>
            <person name="Janicki E."/>
            <person name="Tisa L.S."/>
        </authorList>
    </citation>
    <scope>NUCLEOTIDE SEQUENCE [LARGE SCALE GENOMIC DNA]</scope>
    <source>
        <strain evidence="1 2">NC19</strain>
    </source>
</reference>
<dbReference type="AlphaFoldDB" id="W3V7M4"/>